<comment type="caution">
    <text evidence="1">The sequence shown here is derived from an EMBL/GenBank/DDBJ whole genome shotgun (WGS) entry which is preliminary data.</text>
</comment>
<dbReference type="EMBL" id="JANAKD010000732">
    <property type="protein sequence ID" value="KAJ3489565.1"/>
    <property type="molecule type" value="Genomic_DNA"/>
</dbReference>
<dbReference type="Proteomes" id="UP001148737">
    <property type="component" value="Unassembled WGS sequence"/>
</dbReference>
<gene>
    <name evidence="1" type="ORF">NLG97_g5972</name>
</gene>
<name>A0ACC1QU61_9HYPO</name>
<accession>A0ACC1QU61</accession>
<keyword evidence="2" id="KW-1185">Reference proteome</keyword>
<evidence type="ECO:0000313" key="1">
    <source>
        <dbReference type="EMBL" id="KAJ3489565.1"/>
    </source>
</evidence>
<protein>
    <submittedName>
        <fullName evidence="1">Uncharacterized protein</fullName>
    </submittedName>
</protein>
<reference evidence="1" key="1">
    <citation type="submission" date="2022-07" db="EMBL/GenBank/DDBJ databases">
        <title>Genome Sequence of Lecanicillium saksenae.</title>
        <authorList>
            <person name="Buettner E."/>
        </authorList>
    </citation>
    <scope>NUCLEOTIDE SEQUENCE</scope>
    <source>
        <strain evidence="1">VT-O1</strain>
    </source>
</reference>
<evidence type="ECO:0000313" key="2">
    <source>
        <dbReference type="Proteomes" id="UP001148737"/>
    </source>
</evidence>
<sequence>MRGRVCLRAFHRPFASFCRRVTLKNSLRIVDRMARTLTDDERRRVQAFHDAMDEAMASMTEFVPERLWKARQAVWDAHPIEDELRMAYLPEKREQYADRLKQTEEALSYPLLGPDVRWGLAIYRVTYDDDRWDRMLAVLNDSVDASVANITKIDI</sequence>
<proteinExistence type="predicted"/>
<organism evidence="1 2">
    <name type="scientific">Lecanicillium saksenae</name>
    <dbReference type="NCBI Taxonomy" id="468837"/>
    <lineage>
        <taxon>Eukaryota</taxon>
        <taxon>Fungi</taxon>
        <taxon>Dikarya</taxon>
        <taxon>Ascomycota</taxon>
        <taxon>Pezizomycotina</taxon>
        <taxon>Sordariomycetes</taxon>
        <taxon>Hypocreomycetidae</taxon>
        <taxon>Hypocreales</taxon>
        <taxon>Cordycipitaceae</taxon>
        <taxon>Lecanicillium</taxon>
    </lineage>
</organism>